<evidence type="ECO:0000256" key="3">
    <source>
        <dbReference type="ARBA" id="ARBA00022741"/>
    </source>
</evidence>
<accession>A0A3N6PUP4</accession>
<keyword evidence="2 10" id="KW-0479">Metal-binding</keyword>
<keyword evidence="5 10" id="KW-0460">Magnesium</keyword>
<dbReference type="InterPro" id="IPR002786">
    <property type="entry name" value="Non_canon_purine_NTPase"/>
</dbReference>
<comment type="caution">
    <text evidence="12">The sequence shown here is derived from an EMBL/GenBank/DDBJ whole genome shotgun (WGS) entry which is preliminary data.</text>
</comment>
<comment type="subunit">
    <text evidence="10">Homodimer.</text>
</comment>
<comment type="catalytic activity">
    <reaction evidence="9 10">
        <text>XTP + H2O = XDP + phosphate + H(+)</text>
        <dbReference type="Rhea" id="RHEA:28406"/>
        <dbReference type="ChEBI" id="CHEBI:15377"/>
        <dbReference type="ChEBI" id="CHEBI:15378"/>
        <dbReference type="ChEBI" id="CHEBI:43474"/>
        <dbReference type="ChEBI" id="CHEBI:59884"/>
        <dbReference type="ChEBI" id="CHEBI:61314"/>
        <dbReference type="EC" id="3.6.1.73"/>
    </reaction>
</comment>
<dbReference type="OrthoDB" id="52857at2157"/>
<keyword evidence="7 10" id="KW-0464">Manganese</keyword>
<comment type="similarity">
    <text evidence="10">Belongs to the YjjX NTPase family.</text>
</comment>
<dbReference type="InterPro" id="IPR029001">
    <property type="entry name" value="ITPase-like_fam"/>
</dbReference>
<feature type="binding site" evidence="10">
    <location>
        <begin position="7"/>
        <end position="12"/>
    </location>
    <ligand>
        <name>substrate</name>
    </ligand>
</feature>
<comment type="catalytic activity">
    <reaction evidence="8 10">
        <text>ITP + H2O = IDP + phosphate + H(+)</text>
        <dbReference type="Rhea" id="RHEA:28330"/>
        <dbReference type="ChEBI" id="CHEBI:15377"/>
        <dbReference type="ChEBI" id="CHEBI:15378"/>
        <dbReference type="ChEBI" id="CHEBI:43474"/>
        <dbReference type="ChEBI" id="CHEBI:58280"/>
        <dbReference type="ChEBI" id="CHEBI:61402"/>
        <dbReference type="EC" id="3.6.1.73"/>
    </reaction>
</comment>
<dbReference type="Gene3D" id="3.90.950.10">
    <property type="match status" value="1"/>
</dbReference>
<dbReference type="Pfam" id="PF01931">
    <property type="entry name" value="NTPase_I-T"/>
    <property type="match status" value="1"/>
</dbReference>
<dbReference type="SUPFAM" id="SSF52972">
    <property type="entry name" value="ITPase-like"/>
    <property type="match status" value="1"/>
</dbReference>
<name>A0A3N6PUP4_NATCH</name>
<dbReference type="GO" id="GO:0000166">
    <property type="term" value="F:nucleotide binding"/>
    <property type="evidence" value="ECO:0007669"/>
    <property type="project" value="UniProtKB-KW"/>
</dbReference>
<evidence type="ECO:0000256" key="1">
    <source>
        <dbReference type="ARBA" id="ARBA00001936"/>
    </source>
</evidence>
<evidence type="ECO:0000313" key="13">
    <source>
        <dbReference type="Proteomes" id="UP000281431"/>
    </source>
</evidence>
<dbReference type="HAMAP" id="MF_00648">
    <property type="entry name" value="Non_canon_purine_NTPase_YjjX"/>
    <property type="match status" value="1"/>
</dbReference>
<comment type="cofactor">
    <cofactor evidence="1">
        <name>Mn(2+)</name>
        <dbReference type="ChEBI" id="CHEBI:29035"/>
    </cofactor>
</comment>
<dbReference type="GO" id="GO:0046872">
    <property type="term" value="F:metal ion binding"/>
    <property type="evidence" value="ECO:0007669"/>
    <property type="project" value="UniProtKB-KW"/>
</dbReference>
<evidence type="ECO:0000256" key="5">
    <source>
        <dbReference type="ARBA" id="ARBA00022842"/>
    </source>
</evidence>
<keyword evidence="6 10" id="KW-0546">Nucleotide metabolism</keyword>
<evidence type="ECO:0000256" key="7">
    <source>
        <dbReference type="ARBA" id="ARBA00023211"/>
    </source>
</evidence>
<dbReference type="Proteomes" id="UP000281431">
    <property type="component" value="Unassembled WGS sequence"/>
</dbReference>
<dbReference type="PANTHER" id="PTHR34699">
    <property type="match status" value="1"/>
</dbReference>
<comment type="function">
    <text evidence="10">Phosphatase that hydrolyzes non-canonical purine nucleotides such as XTP and ITP to their respective diphosphate derivatives. Probably excludes non-canonical purines from DNA/RNA precursor pool, thus preventing their incorporation into DNA/RNA and avoiding chromosomal lesions.</text>
</comment>
<comment type="cofactor">
    <cofactor evidence="10">
        <name>Mg(2+)</name>
        <dbReference type="ChEBI" id="CHEBI:18420"/>
    </cofactor>
    <cofactor evidence="10">
        <name>Mn(2+)</name>
        <dbReference type="ChEBI" id="CHEBI:29035"/>
    </cofactor>
    <text evidence="10">Binds 1 divalent metal cation per subunit; can use either Mg(2+) or Mn(2+).</text>
</comment>
<dbReference type="PANTHER" id="PTHR34699:SF2">
    <property type="entry name" value="NON-CANONICAL PURINE NTP PHOSPHATASE_PRRC1 DOMAIN-CONTAINING PROTEIN"/>
    <property type="match status" value="1"/>
</dbReference>
<dbReference type="EC" id="3.6.1.73" evidence="10"/>
<dbReference type="GO" id="GO:0009117">
    <property type="term" value="P:nucleotide metabolic process"/>
    <property type="evidence" value="ECO:0007669"/>
    <property type="project" value="UniProtKB-KW"/>
</dbReference>
<dbReference type="EMBL" id="REFZ01000001">
    <property type="protein sequence ID" value="RQH03536.1"/>
    <property type="molecule type" value="Genomic_DNA"/>
</dbReference>
<evidence type="ECO:0000256" key="6">
    <source>
        <dbReference type="ARBA" id="ARBA00023080"/>
    </source>
</evidence>
<protein>
    <recommendedName>
        <fullName evidence="10">Probable inosine/xanthosine triphosphatase</fullName>
        <shortName evidence="10">ITPase/XTPase</shortName>
        <ecNumber evidence="10">3.6.1.73</ecNumber>
    </recommendedName>
    <alternativeName>
        <fullName evidence="10">Non-canonical purine NTP phosphatase</fullName>
    </alternativeName>
    <alternativeName>
        <fullName evidence="10">Non-standard purine NTP phosphatase</fullName>
    </alternativeName>
    <alternativeName>
        <fullName evidence="10">Nucleoside-triphosphate phosphatase</fullName>
        <shortName evidence="10">NTPase</shortName>
    </alternativeName>
</protein>
<feature type="domain" description="Non-canonical purine NTP phosphatase/PRRC1" evidence="11">
    <location>
        <begin position="6"/>
        <end position="167"/>
    </location>
</feature>
<dbReference type="InterPro" id="IPR026533">
    <property type="entry name" value="NTPase/PRRC1"/>
</dbReference>
<feature type="binding site" evidence="10">
    <location>
        <position position="33"/>
    </location>
    <ligand>
        <name>Mg(2+)</name>
        <dbReference type="ChEBI" id="CHEBI:18420"/>
    </ligand>
</feature>
<dbReference type="GO" id="GO:0006772">
    <property type="term" value="P:thiamine metabolic process"/>
    <property type="evidence" value="ECO:0007669"/>
    <property type="project" value="TreeGrafter"/>
</dbReference>
<keyword evidence="13" id="KW-1185">Reference proteome</keyword>
<organism evidence="12 13">
    <name type="scientific">Natrarchaeobius chitinivorans</name>
    <dbReference type="NCBI Taxonomy" id="1679083"/>
    <lineage>
        <taxon>Archaea</taxon>
        <taxon>Methanobacteriati</taxon>
        <taxon>Methanobacteriota</taxon>
        <taxon>Stenosarchaea group</taxon>
        <taxon>Halobacteria</taxon>
        <taxon>Halobacteriales</taxon>
        <taxon>Natrialbaceae</taxon>
        <taxon>Natrarchaeobius</taxon>
    </lineage>
</organism>
<evidence type="ECO:0000259" key="11">
    <source>
        <dbReference type="Pfam" id="PF01931"/>
    </source>
</evidence>
<evidence type="ECO:0000256" key="8">
    <source>
        <dbReference type="ARBA" id="ARBA00048174"/>
    </source>
</evidence>
<keyword evidence="3 10" id="KW-0547">Nucleotide-binding</keyword>
<dbReference type="AlphaFoldDB" id="A0A3N6PUP4"/>
<sequence length="175" mass="18310">MKFAVGSSNPVKVDAVERALARYDPTVIAVPVDSGVAEQPRSIAETVDGAVTRARRALESVETTCDYGVGLEGGVARYEDVPGRYLIMWAAITDGDRLERASGPSLRLPDEIAVRLEEGAELGPVIDDALGTDGVARGDGAAGVFTDGLTDRTTALSQAVACAFGPFRTPHYDGS</sequence>
<evidence type="ECO:0000313" key="12">
    <source>
        <dbReference type="EMBL" id="RQH03536.1"/>
    </source>
</evidence>
<evidence type="ECO:0000256" key="4">
    <source>
        <dbReference type="ARBA" id="ARBA00022801"/>
    </source>
</evidence>
<evidence type="ECO:0000256" key="10">
    <source>
        <dbReference type="HAMAP-Rule" id="MF_00648"/>
    </source>
</evidence>
<dbReference type="InterPro" id="IPR050299">
    <property type="entry name" value="YjjX_NTPase"/>
</dbReference>
<comment type="caution">
    <text evidence="10">Lacks conserved residue(s) required for the propagation of feature annotation.</text>
</comment>
<evidence type="ECO:0000256" key="2">
    <source>
        <dbReference type="ARBA" id="ARBA00022723"/>
    </source>
</evidence>
<evidence type="ECO:0000256" key="9">
    <source>
        <dbReference type="ARBA" id="ARBA00048781"/>
    </source>
</evidence>
<proteinExistence type="inferred from homology"/>
<dbReference type="GO" id="GO:0103023">
    <property type="term" value="F:ITPase activity"/>
    <property type="evidence" value="ECO:0007669"/>
    <property type="project" value="UniProtKB-EC"/>
</dbReference>
<gene>
    <name evidence="12" type="ORF">EA472_01265</name>
</gene>
<reference evidence="12 13" key="1">
    <citation type="submission" date="2018-10" db="EMBL/GenBank/DDBJ databases">
        <title>Natrarchaeobius chitinivorans gen. nov., sp. nov., and Natrarchaeobius haloalkaliphilus sp. nov., alkaliphilic, chitin-utilizing haloarchaea from hypersaline alkaline lakes.</title>
        <authorList>
            <person name="Sorokin D.Y."/>
            <person name="Elcheninov A.G."/>
            <person name="Kostrikina N.A."/>
            <person name="Bale N.J."/>
            <person name="Sinninghe Damste J.S."/>
            <person name="Khijniak T.V."/>
            <person name="Kublanov I.V."/>
            <person name="Toshchakov S.V."/>
        </authorList>
    </citation>
    <scope>NUCLEOTIDE SEQUENCE [LARGE SCALE GENOMIC DNA]</scope>
    <source>
        <strain evidence="12 13">AArcht7</strain>
    </source>
</reference>
<keyword evidence="4 10" id="KW-0378">Hydrolase</keyword>